<evidence type="ECO:0000313" key="1">
    <source>
        <dbReference type="EMBL" id="PWY76207.1"/>
    </source>
</evidence>
<reference evidence="1 2" key="1">
    <citation type="submission" date="2016-12" db="EMBL/GenBank/DDBJ databases">
        <title>The genomes of Aspergillus section Nigri reveals drivers in fungal speciation.</title>
        <authorList>
            <consortium name="DOE Joint Genome Institute"/>
            <person name="Vesth T.C."/>
            <person name="Nybo J."/>
            <person name="Theobald S."/>
            <person name="Brandl J."/>
            <person name="Frisvad J.C."/>
            <person name="Nielsen K.F."/>
            <person name="Lyhne E.K."/>
            <person name="Kogle M.E."/>
            <person name="Kuo A."/>
            <person name="Riley R."/>
            <person name="Clum A."/>
            <person name="Nolan M."/>
            <person name="Lipzen A."/>
            <person name="Salamov A."/>
            <person name="Henrissat B."/>
            <person name="Wiebenga A."/>
            <person name="De Vries R.P."/>
            <person name="Grigoriev I.V."/>
            <person name="Mortensen U.H."/>
            <person name="Andersen M.R."/>
            <person name="Baker S.E."/>
        </authorList>
    </citation>
    <scope>NUCLEOTIDE SEQUENCE [LARGE SCALE GENOMIC DNA]</scope>
    <source>
        <strain evidence="1 2">CBS 117.55</strain>
    </source>
</reference>
<keyword evidence="2" id="KW-1185">Reference proteome</keyword>
<protein>
    <submittedName>
        <fullName evidence="1">Uncharacterized protein</fullName>
    </submittedName>
</protein>
<sequence length="109" mass="12262">MFQRSSVPAFKFPHLWFTLLGLPDQECQTNGWKTDARNSKGSWHHACTGTQIEDGRAIENVQVSTPPWFLPGDPGTSSYLQLGNCNSNITINVHNVHNIRRFYLDGECG</sequence>
<organism evidence="1 2">
    <name type="scientific">Aspergillus heteromorphus CBS 117.55</name>
    <dbReference type="NCBI Taxonomy" id="1448321"/>
    <lineage>
        <taxon>Eukaryota</taxon>
        <taxon>Fungi</taxon>
        <taxon>Dikarya</taxon>
        <taxon>Ascomycota</taxon>
        <taxon>Pezizomycotina</taxon>
        <taxon>Eurotiomycetes</taxon>
        <taxon>Eurotiomycetidae</taxon>
        <taxon>Eurotiales</taxon>
        <taxon>Aspergillaceae</taxon>
        <taxon>Aspergillus</taxon>
        <taxon>Aspergillus subgen. Circumdati</taxon>
    </lineage>
</organism>
<dbReference type="Proteomes" id="UP000247233">
    <property type="component" value="Unassembled WGS sequence"/>
</dbReference>
<dbReference type="VEuPathDB" id="FungiDB:BO70DRAFT_398080"/>
<dbReference type="EMBL" id="MSFL01000020">
    <property type="protein sequence ID" value="PWY76207.1"/>
    <property type="molecule type" value="Genomic_DNA"/>
</dbReference>
<name>A0A317VT60_9EURO</name>
<comment type="caution">
    <text evidence="1">The sequence shown here is derived from an EMBL/GenBank/DDBJ whole genome shotgun (WGS) entry which is preliminary data.</text>
</comment>
<gene>
    <name evidence="1" type="ORF">BO70DRAFT_398080</name>
</gene>
<evidence type="ECO:0000313" key="2">
    <source>
        <dbReference type="Proteomes" id="UP000247233"/>
    </source>
</evidence>
<dbReference type="AlphaFoldDB" id="A0A317VT60"/>
<dbReference type="GeneID" id="37068995"/>
<proteinExistence type="predicted"/>
<accession>A0A317VT60</accession>
<dbReference type="RefSeq" id="XP_025397571.1">
    <property type="nucleotide sequence ID" value="XM_025546758.1"/>
</dbReference>